<dbReference type="Pfam" id="PF02272">
    <property type="entry name" value="DHHA1"/>
    <property type="match status" value="1"/>
</dbReference>
<keyword evidence="5" id="KW-0269">Exonuclease</keyword>
<dbReference type="Proteomes" id="UP000030101">
    <property type="component" value="Unassembled WGS sequence"/>
</dbReference>
<evidence type="ECO:0000256" key="2">
    <source>
        <dbReference type="ARBA" id="ARBA00019841"/>
    </source>
</evidence>
<dbReference type="InterPro" id="IPR051673">
    <property type="entry name" value="SSDNA_exonuclease_RecJ"/>
</dbReference>
<dbReference type="Pfam" id="PF01368">
    <property type="entry name" value="DHH"/>
    <property type="match status" value="1"/>
</dbReference>
<dbReference type="SUPFAM" id="SSF64182">
    <property type="entry name" value="DHH phosphoesterases"/>
    <property type="match status" value="1"/>
</dbReference>
<dbReference type="PANTHER" id="PTHR30255:SF2">
    <property type="entry name" value="SINGLE-STRANDED-DNA-SPECIFIC EXONUCLEASE RECJ"/>
    <property type="match status" value="1"/>
</dbReference>
<evidence type="ECO:0000256" key="1">
    <source>
        <dbReference type="ARBA" id="ARBA00005915"/>
    </source>
</evidence>
<accession>A0ABR4XLY4</accession>
<dbReference type="InterPro" id="IPR038763">
    <property type="entry name" value="DHH_sf"/>
</dbReference>
<comment type="caution">
    <text evidence="9">The sequence shown here is derived from an EMBL/GenBank/DDBJ whole genome shotgun (WGS) entry which is preliminary data.</text>
</comment>
<evidence type="ECO:0000256" key="3">
    <source>
        <dbReference type="ARBA" id="ARBA00022722"/>
    </source>
</evidence>
<protein>
    <recommendedName>
        <fullName evidence="2">Single-stranded-DNA-specific exonuclease RecJ</fullName>
    </recommendedName>
</protein>
<reference evidence="9 10" key="1">
    <citation type="submission" date="2014-08" db="EMBL/GenBank/DDBJ databases">
        <title>Porphyromonas canoris strain:OH2762 Genome sequencing.</title>
        <authorList>
            <person name="Wallis C."/>
            <person name="Deusch O."/>
            <person name="O'Flynn C."/>
            <person name="Davis I."/>
            <person name="Jospin G."/>
            <person name="Darling A.E."/>
            <person name="Coil D.A."/>
            <person name="Alexiev A."/>
            <person name="Horsfall A."/>
            <person name="Kirkwood N."/>
            <person name="Harris S."/>
            <person name="Eisen J.A."/>
        </authorList>
    </citation>
    <scope>NUCLEOTIDE SEQUENCE [LARGE SCALE GENOMIC DNA]</scope>
    <source>
        <strain evidence="10">COT-108 OH2762</strain>
    </source>
</reference>
<gene>
    <name evidence="9" type="ORF">HQ43_03550</name>
</gene>
<dbReference type="InterPro" id="IPR001667">
    <property type="entry name" value="DDH_dom"/>
</dbReference>
<dbReference type="Gene3D" id="3.10.310.30">
    <property type="match status" value="1"/>
</dbReference>
<dbReference type="Pfam" id="PF17768">
    <property type="entry name" value="RecJ_OB"/>
    <property type="match status" value="1"/>
</dbReference>
<dbReference type="InterPro" id="IPR004610">
    <property type="entry name" value="RecJ"/>
</dbReference>
<dbReference type="InterPro" id="IPR041122">
    <property type="entry name" value="RecJ_OB"/>
</dbReference>
<dbReference type="InterPro" id="IPR003156">
    <property type="entry name" value="DHHA1_dom"/>
</dbReference>
<proteinExistence type="inferred from homology"/>
<evidence type="ECO:0000256" key="4">
    <source>
        <dbReference type="ARBA" id="ARBA00022801"/>
    </source>
</evidence>
<sequence>MEYLWNLKSLTSEEERVAAELSSSSMLLPMVAKLFVQRGVTTPEQVRMYLQPEIEDLHDPFLMLGMREAVDRLNKALGQKERILIYGDYDVDGTTSVALMYKFLRQYTTQLSYYIPERYNEGSGISFQGIDHAEREGCKLMIALDCGVKAVEKVRYAKEKGIDLIICDHHVPDAELPDAVAILNPKIPGSTYPFDELSGCGVGFKLLQAFTIDNGGDLRQVYDLLDLVAVSIGADLVSLTGENRVMACHGLKILNKNPRLGLRSIMDVSEIKTKRITMNEVVFKIGPRINASGRMQNGRESVDLLLAATAGEARKMTKNIDSYNSQRRELDKSITEQALERVETETATSPTGEPLAKQKIIALYDPSWHRGVIGIVASRLTEHFNRPSIVLTQTGGGEDLVCGSARSIGGFDMYAIIDQCKDLLINFGGHTYATGFTLHKDNVEAFIQRIEELGEKEVSNEVLTPQINIDLDIKLSDITSTFRKQLREMAPYGPHNEKPVFRTTNLELASSPKFMGKTKSHVKLALKEDGTDEIFNAFAYNSQYKIEGYKRGARIDIVYTIEEYSRMGKNMAQLLLLDFRVLS</sequence>
<feature type="domain" description="DHHA1" evidence="7">
    <location>
        <begin position="358"/>
        <end position="453"/>
    </location>
</feature>
<evidence type="ECO:0000313" key="10">
    <source>
        <dbReference type="Proteomes" id="UP000030101"/>
    </source>
</evidence>
<dbReference type="PANTHER" id="PTHR30255">
    <property type="entry name" value="SINGLE-STRANDED-DNA-SPECIFIC EXONUCLEASE RECJ"/>
    <property type="match status" value="1"/>
</dbReference>
<evidence type="ECO:0000259" key="7">
    <source>
        <dbReference type="Pfam" id="PF02272"/>
    </source>
</evidence>
<evidence type="ECO:0000256" key="5">
    <source>
        <dbReference type="ARBA" id="ARBA00022839"/>
    </source>
</evidence>
<comment type="similarity">
    <text evidence="1">Belongs to the RecJ family.</text>
</comment>
<dbReference type="RefSeq" id="WP_036789659.1">
    <property type="nucleotide sequence ID" value="NZ_JQZV01000006.1"/>
</dbReference>
<dbReference type="NCBIfam" id="TIGR00644">
    <property type="entry name" value="recJ"/>
    <property type="match status" value="1"/>
</dbReference>
<organism evidence="9 10">
    <name type="scientific">Porphyromonas canoris</name>
    <dbReference type="NCBI Taxonomy" id="36875"/>
    <lineage>
        <taxon>Bacteria</taxon>
        <taxon>Pseudomonadati</taxon>
        <taxon>Bacteroidota</taxon>
        <taxon>Bacteroidia</taxon>
        <taxon>Bacteroidales</taxon>
        <taxon>Porphyromonadaceae</taxon>
        <taxon>Porphyromonas</taxon>
    </lineage>
</organism>
<keyword evidence="4" id="KW-0378">Hydrolase</keyword>
<evidence type="ECO:0000313" key="9">
    <source>
        <dbReference type="EMBL" id="KGN92957.1"/>
    </source>
</evidence>
<evidence type="ECO:0000259" key="8">
    <source>
        <dbReference type="Pfam" id="PF17768"/>
    </source>
</evidence>
<dbReference type="Gene3D" id="3.90.1640.30">
    <property type="match status" value="1"/>
</dbReference>
<feature type="domain" description="DDH" evidence="6">
    <location>
        <begin position="82"/>
        <end position="231"/>
    </location>
</feature>
<evidence type="ECO:0000259" key="6">
    <source>
        <dbReference type="Pfam" id="PF01368"/>
    </source>
</evidence>
<name>A0ABR4XLY4_9PORP</name>
<keyword evidence="10" id="KW-1185">Reference proteome</keyword>
<feature type="domain" description="RecJ OB" evidence="8">
    <location>
        <begin position="469"/>
        <end position="577"/>
    </location>
</feature>
<dbReference type="EMBL" id="JQZV01000006">
    <property type="protein sequence ID" value="KGN92957.1"/>
    <property type="molecule type" value="Genomic_DNA"/>
</dbReference>
<keyword evidence="3" id="KW-0540">Nuclease</keyword>